<evidence type="ECO:0000313" key="1">
    <source>
        <dbReference type="EMBL" id="RDE18967.1"/>
    </source>
</evidence>
<dbReference type="RefSeq" id="WP_114696585.1">
    <property type="nucleotide sequence ID" value="NZ_QQOH01000004.1"/>
</dbReference>
<dbReference type="EMBL" id="QQOH01000004">
    <property type="protein sequence ID" value="RDE18967.1"/>
    <property type="molecule type" value="Genomic_DNA"/>
</dbReference>
<sequence length="117" mass="13454">MAFIISDTSTKNQKAYSFDSTSKKARIDYTLVEIKTRQYDYDGAIILTPETLYEIKKKNVAIFKTKKSAKEAYNKLGISTCNYVELVLNITHEYRSRNFVANSSWTELNHKIANNAN</sequence>
<comment type="caution">
    <text evidence="1">The sequence shown here is derived from an EMBL/GenBank/DDBJ whole genome shotgun (WGS) entry which is preliminary data.</text>
</comment>
<name>A0A369WBD4_9GAMM</name>
<dbReference type="AlphaFoldDB" id="A0A369WBD4"/>
<organism evidence="1 2">
    <name type="scientific">Motiliproteus coralliicola</name>
    <dbReference type="NCBI Taxonomy" id="2283196"/>
    <lineage>
        <taxon>Bacteria</taxon>
        <taxon>Pseudomonadati</taxon>
        <taxon>Pseudomonadota</taxon>
        <taxon>Gammaproteobacteria</taxon>
        <taxon>Oceanospirillales</taxon>
        <taxon>Oceanospirillaceae</taxon>
        <taxon>Motiliproteus</taxon>
    </lineage>
</organism>
<protein>
    <submittedName>
        <fullName evidence="1">Uncharacterized protein</fullName>
    </submittedName>
</protein>
<accession>A0A369WBD4</accession>
<evidence type="ECO:0000313" key="2">
    <source>
        <dbReference type="Proteomes" id="UP000253769"/>
    </source>
</evidence>
<reference evidence="1 2" key="1">
    <citation type="submission" date="2018-07" db="EMBL/GenBank/DDBJ databases">
        <title>Motiliproteus coralliicola sp. nov., a bacterium isolated from Coral.</title>
        <authorList>
            <person name="Wang G."/>
        </authorList>
    </citation>
    <scope>NUCLEOTIDE SEQUENCE [LARGE SCALE GENOMIC DNA]</scope>
    <source>
        <strain evidence="1 2">C34</strain>
    </source>
</reference>
<proteinExistence type="predicted"/>
<gene>
    <name evidence="1" type="ORF">DV711_15270</name>
</gene>
<keyword evidence="2" id="KW-1185">Reference proteome</keyword>
<dbReference type="Proteomes" id="UP000253769">
    <property type="component" value="Unassembled WGS sequence"/>
</dbReference>